<dbReference type="RefSeq" id="WP_126819374.1">
    <property type="nucleotide sequence ID" value="NZ_PIPS01000001.1"/>
</dbReference>
<gene>
    <name evidence="2" type="ORF">CWE23_02900</name>
</gene>
<dbReference type="GO" id="GO:0035438">
    <property type="term" value="F:cyclic-di-GMP binding"/>
    <property type="evidence" value="ECO:0007669"/>
    <property type="project" value="InterPro"/>
</dbReference>
<proteinExistence type="predicted"/>
<evidence type="ECO:0000313" key="2">
    <source>
        <dbReference type="EMBL" id="RUO44993.1"/>
    </source>
</evidence>
<evidence type="ECO:0000259" key="1">
    <source>
        <dbReference type="Pfam" id="PF07238"/>
    </source>
</evidence>
<dbReference type="EMBL" id="PIPS01000001">
    <property type="protein sequence ID" value="RUO44993.1"/>
    <property type="molecule type" value="Genomic_DNA"/>
</dbReference>
<organism evidence="2 3">
    <name type="scientific">Idiomarina aquatica</name>
    <dbReference type="NCBI Taxonomy" id="1327752"/>
    <lineage>
        <taxon>Bacteria</taxon>
        <taxon>Pseudomonadati</taxon>
        <taxon>Pseudomonadota</taxon>
        <taxon>Gammaproteobacteria</taxon>
        <taxon>Alteromonadales</taxon>
        <taxon>Idiomarinaceae</taxon>
        <taxon>Idiomarina</taxon>
    </lineage>
</organism>
<keyword evidence="3" id="KW-1185">Reference proteome</keyword>
<sequence>MQKLINELKPLVHSRRFEQVFNEKTSHLSGPQKLQLKLRLNDLTKPASQAIDLRRKVPGPIETYEYQGRIHFLDDKAKELFDRGIKKNFGVYTTETYRTITQYVREQQQKRINKQRADHDGSKLGSFVLGRYYRRSEERMNFVTDVVVKTTIDGKPAKFKAVTVDISLQGMQLKLPGTIPVQKLQQQRVSVYHTGLASEFVFNGTRAYEYQVLGTHKKDNHNYLRLRRRALAGADALDKLLSGLLNGYKYRYKVNVDHVIHTVRSKGHEMQWLQAQQGIPLVFNGMPEKAAYAIKTQSNQDLLEQICRQQPLLFNGLINERWIRLKLAKLRGQSEQTRLQIPFYFVQLPVKGVLRQFAIPGSAMRQQPAIKNILAGLSRAGYPVLSLVLSVTYSHIDKFFVGLLSELELPAWKTVKSAELKLAPLRNYQIFTQGVKATKVVSEHQRLIQLYTQCGLCNALFVHQDQHLQRDIGLAALMPFKHGLPSWFQNPELWLSKSHKILGGEKFEQELLQRLNDLKPSDSAKTKTLLLRLSQSDGDEEPTVNGRWLSDFVSFNEASLYMQKLYQQKKLLAVNVELYRCSRPAIKVLRDDLNYVQSYLPHRAKTLERQIKSIDAVIGVQDVTAPLLRLAMSA</sequence>
<evidence type="ECO:0000313" key="3">
    <source>
        <dbReference type="Proteomes" id="UP000286680"/>
    </source>
</evidence>
<name>A0AA94EFP9_9GAMM</name>
<dbReference type="Pfam" id="PF07238">
    <property type="entry name" value="PilZ"/>
    <property type="match status" value="1"/>
</dbReference>
<dbReference type="InterPro" id="IPR009875">
    <property type="entry name" value="PilZ_domain"/>
</dbReference>
<comment type="caution">
    <text evidence="2">The sequence shown here is derived from an EMBL/GenBank/DDBJ whole genome shotgun (WGS) entry which is preliminary data.</text>
</comment>
<dbReference type="Proteomes" id="UP000286680">
    <property type="component" value="Unassembled WGS sequence"/>
</dbReference>
<protein>
    <recommendedName>
        <fullName evidence="1">PilZ domain-containing protein</fullName>
    </recommendedName>
</protein>
<accession>A0AA94EFP9</accession>
<feature type="domain" description="PilZ" evidence="1">
    <location>
        <begin position="134"/>
        <end position="220"/>
    </location>
</feature>
<reference evidence="3" key="1">
    <citation type="journal article" date="2018" name="Front. Microbiol.">
        <title>Genome-Based Analysis Reveals the Taxonomy and Diversity of the Family Idiomarinaceae.</title>
        <authorList>
            <person name="Liu Y."/>
            <person name="Lai Q."/>
            <person name="Shao Z."/>
        </authorList>
    </citation>
    <scope>NUCLEOTIDE SEQUENCE [LARGE SCALE GENOMIC DNA]</scope>
    <source>
        <strain evidence="3">SN-14</strain>
    </source>
</reference>
<dbReference type="AlphaFoldDB" id="A0AA94EFP9"/>